<dbReference type="Proteomes" id="UP000727407">
    <property type="component" value="Unassembled WGS sequence"/>
</dbReference>
<keyword evidence="6 11" id="KW-0472">Membrane</keyword>
<dbReference type="InterPro" id="IPR051713">
    <property type="entry name" value="T-cell_Activation_Regulation"/>
</dbReference>
<evidence type="ECO:0000256" key="2">
    <source>
        <dbReference type="ARBA" id="ARBA00022475"/>
    </source>
</evidence>
<sequence length="444" mass="49553">SFPDCKREKIPLISWLRSEVSSLPFWSWSSTTFCRVQASELSVDDALRKKKKNSLLHGSLAGIMMLPYLYILCVAAGVDSISAVPHTTVSARVGSTVVLPCNLTDVSTQMPHVRWHANRKLVFERSSDDTAVGEGYEGRVDVPEDELRKGNCSLVLKNKKMKKSQMKDHPPQGLFAAEALKPHSVILDSRVHHLPENLYTLHRSLPGIMALLYIHILCVSAFVYSISEVHHITVSAPLGSTVVLPCQLTHAFKQTSAVRWGINNEVVFERSRDGTDVGSGYEGRVDVPEDELRKGNCSLVLKNVRLTDDGVYKPFVMEHMDGAKWEEINKVELSVKVLQNISAAVGSTVVLPCDYRHLSTQTPHVKWYMGLEVVFERQGKESYQGEGYEGRVDVPEDELLKGTCSLVLNNVRVSDGAEYRSSMIVKHTERPVLVQKVQLLVYGD</sequence>
<name>A0A8J4UHW1_CLAMG</name>
<dbReference type="InterPro" id="IPR013783">
    <property type="entry name" value="Ig-like_fold"/>
</dbReference>
<comment type="caution">
    <text evidence="13">The sequence shown here is derived from an EMBL/GenBank/DDBJ whole genome shotgun (WGS) entry which is preliminary data.</text>
</comment>
<dbReference type="InterPro" id="IPR007110">
    <property type="entry name" value="Ig-like_dom"/>
</dbReference>
<keyword evidence="14" id="KW-1185">Reference proteome</keyword>
<comment type="subcellular location">
    <subcellularLocation>
        <location evidence="1">Cell membrane</location>
        <topology evidence="1">Single-pass type I membrane protein</topology>
    </subcellularLocation>
</comment>
<keyword evidence="4" id="KW-0732">Signal</keyword>
<dbReference type="GO" id="GO:0009897">
    <property type="term" value="C:external side of plasma membrane"/>
    <property type="evidence" value="ECO:0007669"/>
    <property type="project" value="TreeGrafter"/>
</dbReference>
<dbReference type="EMBL" id="QNUK01000134">
    <property type="protein sequence ID" value="KAF5900489.1"/>
    <property type="molecule type" value="Genomic_DNA"/>
</dbReference>
<dbReference type="Gene3D" id="2.60.40.10">
    <property type="entry name" value="Immunoglobulins"/>
    <property type="match status" value="3"/>
</dbReference>
<evidence type="ECO:0000256" key="6">
    <source>
        <dbReference type="ARBA" id="ARBA00023136"/>
    </source>
</evidence>
<dbReference type="Pfam" id="PF07686">
    <property type="entry name" value="V-set"/>
    <property type="match status" value="2"/>
</dbReference>
<evidence type="ECO:0000313" key="13">
    <source>
        <dbReference type="EMBL" id="KAF5900489.1"/>
    </source>
</evidence>
<dbReference type="SMART" id="SM00406">
    <property type="entry name" value="IGv"/>
    <property type="match status" value="2"/>
</dbReference>
<reference evidence="13" key="1">
    <citation type="submission" date="2020-07" db="EMBL/GenBank/DDBJ databases">
        <title>Clarias magur genome sequencing, assembly and annotation.</title>
        <authorList>
            <person name="Kushwaha B."/>
            <person name="Kumar R."/>
            <person name="Das P."/>
            <person name="Joshi C.G."/>
            <person name="Kumar D."/>
            <person name="Nagpure N.S."/>
            <person name="Pandey M."/>
            <person name="Agarwal S."/>
            <person name="Srivastava S."/>
            <person name="Singh M."/>
            <person name="Sahoo L."/>
            <person name="Jayasankar P."/>
            <person name="Meher P.K."/>
            <person name="Koringa P.G."/>
            <person name="Iquebal M.A."/>
            <person name="Das S.P."/>
            <person name="Bit A."/>
            <person name="Patnaik S."/>
            <person name="Patel N."/>
            <person name="Shah T.M."/>
            <person name="Hinsu A."/>
            <person name="Jena J.K."/>
        </authorList>
    </citation>
    <scope>NUCLEOTIDE SEQUENCE</scope>
    <source>
        <strain evidence="13">CIFAMagur01</strain>
        <tissue evidence="13">Testis</tissue>
    </source>
</reference>
<dbReference type="InterPro" id="IPR036179">
    <property type="entry name" value="Ig-like_dom_sf"/>
</dbReference>
<evidence type="ECO:0000256" key="8">
    <source>
        <dbReference type="ARBA" id="ARBA00023170"/>
    </source>
</evidence>
<accession>A0A8J4UHW1</accession>
<dbReference type="GO" id="GO:0007166">
    <property type="term" value="P:cell surface receptor signaling pathway"/>
    <property type="evidence" value="ECO:0007669"/>
    <property type="project" value="TreeGrafter"/>
</dbReference>
<keyword evidence="7" id="KW-1015">Disulfide bond</keyword>
<dbReference type="GO" id="GO:0031295">
    <property type="term" value="P:T cell costimulation"/>
    <property type="evidence" value="ECO:0007669"/>
    <property type="project" value="TreeGrafter"/>
</dbReference>
<keyword evidence="5 11" id="KW-1133">Transmembrane helix</keyword>
<gene>
    <name evidence="13" type="ORF">DAT39_009808</name>
</gene>
<dbReference type="GO" id="GO:0006955">
    <property type="term" value="P:immune response"/>
    <property type="evidence" value="ECO:0007669"/>
    <property type="project" value="TreeGrafter"/>
</dbReference>
<evidence type="ECO:0000256" key="9">
    <source>
        <dbReference type="ARBA" id="ARBA00023180"/>
    </source>
</evidence>
<evidence type="ECO:0000256" key="11">
    <source>
        <dbReference type="SAM" id="Phobius"/>
    </source>
</evidence>
<dbReference type="GO" id="GO:0071222">
    <property type="term" value="P:cellular response to lipopolysaccharide"/>
    <property type="evidence" value="ECO:0007669"/>
    <property type="project" value="TreeGrafter"/>
</dbReference>
<keyword evidence="3 11" id="KW-0812">Transmembrane</keyword>
<proteinExistence type="predicted"/>
<evidence type="ECO:0000256" key="4">
    <source>
        <dbReference type="ARBA" id="ARBA00022729"/>
    </source>
</evidence>
<protein>
    <recommendedName>
        <fullName evidence="12">Ig-like domain-containing protein</fullName>
    </recommendedName>
</protein>
<dbReference type="PANTHER" id="PTHR25466:SF11">
    <property type="entry name" value="GALECTIN 17-RELATED"/>
    <property type="match status" value="1"/>
</dbReference>
<dbReference type="SUPFAM" id="SSF48726">
    <property type="entry name" value="Immunoglobulin"/>
    <property type="match status" value="3"/>
</dbReference>
<dbReference type="OrthoDB" id="10012075at2759"/>
<evidence type="ECO:0000313" key="14">
    <source>
        <dbReference type="Proteomes" id="UP000727407"/>
    </source>
</evidence>
<dbReference type="SMART" id="SM00409">
    <property type="entry name" value="IG"/>
    <property type="match status" value="2"/>
</dbReference>
<dbReference type="GO" id="GO:0042102">
    <property type="term" value="P:positive regulation of T cell proliferation"/>
    <property type="evidence" value="ECO:0007669"/>
    <property type="project" value="TreeGrafter"/>
</dbReference>
<feature type="domain" description="Ig-like" evidence="12">
    <location>
        <begin position="206"/>
        <end position="312"/>
    </location>
</feature>
<dbReference type="InterPro" id="IPR013106">
    <property type="entry name" value="Ig_V-set"/>
</dbReference>
<evidence type="ECO:0000259" key="12">
    <source>
        <dbReference type="PROSITE" id="PS50835"/>
    </source>
</evidence>
<feature type="non-terminal residue" evidence="13">
    <location>
        <position position="444"/>
    </location>
</feature>
<organism evidence="13 14">
    <name type="scientific">Clarias magur</name>
    <name type="common">Asian catfish</name>
    <name type="synonym">Macropteronotus magur</name>
    <dbReference type="NCBI Taxonomy" id="1594786"/>
    <lineage>
        <taxon>Eukaryota</taxon>
        <taxon>Metazoa</taxon>
        <taxon>Chordata</taxon>
        <taxon>Craniata</taxon>
        <taxon>Vertebrata</taxon>
        <taxon>Euteleostomi</taxon>
        <taxon>Actinopterygii</taxon>
        <taxon>Neopterygii</taxon>
        <taxon>Teleostei</taxon>
        <taxon>Ostariophysi</taxon>
        <taxon>Siluriformes</taxon>
        <taxon>Clariidae</taxon>
        <taxon>Clarias</taxon>
    </lineage>
</organism>
<dbReference type="AlphaFoldDB" id="A0A8J4UHW1"/>
<dbReference type="PANTHER" id="PTHR25466">
    <property type="entry name" value="T-LYMPHOCYTE ACTIVATION ANTIGEN"/>
    <property type="match status" value="1"/>
</dbReference>
<evidence type="ECO:0000256" key="10">
    <source>
        <dbReference type="ARBA" id="ARBA00023319"/>
    </source>
</evidence>
<keyword evidence="2" id="KW-1003">Cell membrane</keyword>
<evidence type="ECO:0000256" key="7">
    <source>
        <dbReference type="ARBA" id="ARBA00023157"/>
    </source>
</evidence>
<evidence type="ECO:0000256" key="5">
    <source>
        <dbReference type="ARBA" id="ARBA00022989"/>
    </source>
</evidence>
<dbReference type="GO" id="GO:0042130">
    <property type="term" value="P:negative regulation of T cell proliferation"/>
    <property type="evidence" value="ECO:0007669"/>
    <property type="project" value="TreeGrafter"/>
</dbReference>
<evidence type="ECO:0000256" key="3">
    <source>
        <dbReference type="ARBA" id="ARBA00022692"/>
    </source>
</evidence>
<dbReference type="PROSITE" id="PS50835">
    <property type="entry name" value="IG_LIKE"/>
    <property type="match status" value="1"/>
</dbReference>
<keyword evidence="9" id="KW-0325">Glycoprotein</keyword>
<keyword evidence="10" id="KW-0393">Immunoglobulin domain</keyword>
<evidence type="ECO:0000256" key="1">
    <source>
        <dbReference type="ARBA" id="ARBA00004251"/>
    </source>
</evidence>
<keyword evidence="8" id="KW-0675">Receptor</keyword>
<feature type="transmembrane region" description="Helical" evidence="11">
    <location>
        <begin position="55"/>
        <end position="78"/>
    </location>
</feature>
<dbReference type="InterPro" id="IPR003599">
    <property type="entry name" value="Ig_sub"/>
</dbReference>